<dbReference type="OrthoDB" id="1714508at2759"/>
<proteinExistence type="predicted"/>
<organism evidence="2">
    <name type="scientific">Oppiella nova</name>
    <dbReference type="NCBI Taxonomy" id="334625"/>
    <lineage>
        <taxon>Eukaryota</taxon>
        <taxon>Metazoa</taxon>
        <taxon>Ecdysozoa</taxon>
        <taxon>Arthropoda</taxon>
        <taxon>Chelicerata</taxon>
        <taxon>Arachnida</taxon>
        <taxon>Acari</taxon>
        <taxon>Acariformes</taxon>
        <taxon>Sarcoptiformes</taxon>
        <taxon>Oribatida</taxon>
        <taxon>Brachypylina</taxon>
        <taxon>Oppioidea</taxon>
        <taxon>Oppiidae</taxon>
        <taxon>Oppiella</taxon>
    </lineage>
</organism>
<dbReference type="EMBL" id="OC935216">
    <property type="protein sequence ID" value="CAD7660491.1"/>
    <property type="molecule type" value="Genomic_DNA"/>
</dbReference>
<reference evidence="2" key="1">
    <citation type="submission" date="2020-11" db="EMBL/GenBank/DDBJ databases">
        <authorList>
            <person name="Tran Van P."/>
        </authorList>
    </citation>
    <scope>NUCLEOTIDE SEQUENCE</scope>
</reference>
<dbReference type="Proteomes" id="UP000728032">
    <property type="component" value="Unassembled WGS sequence"/>
</dbReference>
<feature type="compositionally biased region" description="Basic and acidic residues" evidence="1">
    <location>
        <begin position="195"/>
        <end position="211"/>
    </location>
</feature>
<evidence type="ECO:0000313" key="3">
    <source>
        <dbReference type="Proteomes" id="UP000728032"/>
    </source>
</evidence>
<accession>A0A7R9MHY9</accession>
<dbReference type="PANTHER" id="PTHR13464:SF0">
    <property type="entry name" value="SAP30-BINDING PROTEIN"/>
    <property type="match status" value="1"/>
</dbReference>
<dbReference type="GO" id="GO:0005634">
    <property type="term" value="C:nucleus"/>
    <property type="evidence" value="ECO:0007669"/>
    <property type="project" value="TreeGrafter"/>
</dbReference>
<feature type="compositionally biased region" description="Polar residues" evidence="1">
    <location>
        <begin position="1"/>
        <end position="13"/>
    </location>
</feature>
<dbReference type="Pfam" id="PF07818">
    <property type="entry name" value="HCNGP"/>
    <property type="match status" value="1"/>
</dbReference>
<dbReference type="PANTHER" id="PTHR13464">
    <property type="entry name" value="TRANSCRIPTIONAL REGULATOR PROTEIN HCNGP"/>
    <property type="match status" value="1"/>
</dbReference>
<keyword evidence="3" id="KW-1185">Reference proteome</keyword>
<dbReference type="AlphaFoldDB" id="A0A7R9MHY9"/>
<evidence type="ECO:0008006" key="4">
    <source>
        <dbReference type="Google" id="ProtNLM"/>
    </source>
</evidence>
<feature type="compositionally biased region" description="Polar residues" evidence="1">
    <location>
        <begin position="45"/>
        <end position="54"/>
    </location>
</feature>
<dbReference type="EMBL" id="CAJPVJ010020391">
    <property type="protein sequence ID" value="CAG2177629.1"/>
    <property type="molecule type" value="Genomic_DNA"/>
</dbReference>
<gene>
    <name evidence="2" type="ORF">ONB1V03_LOCUS17058</name>
</gene>
<name>A0A7R9MHY9_9ACAR</name>
<sequence length="282" mass="31725">MSQSNHTKNSLLGLTTYSDSEDDTHSDDNSNDTYDRDLRAAFADSRTNSPSNSLLQSIDSLDKSKHKTLEVVDEIVDEVVDEVREGDVRPSSPVSFHRSLFGKSDDQIVIPSEPSELCSEALQQKVCKLHSKMTMGSNMNTIIQRRKDFRNPSIYDKLIAYCSIDEMATNYPPNLYDPHIWTEKSFYEELAKRQKEDMERRERDRRDRTKVEFISGTKKGQTSDGMESAKKKSKWDLPAVANAPTAPPLSLMRPQVVIPVTAATGTKPTVISAFGTISKKSK</sequence>
<dbReference type="InterPro" id="IPR012479">
    <property type="entry name" value="SAP30BP"/>
</dbReference>
<feature type="region of interest" description="Disordered" evidence="1">
    <location>
        <begin position="1"/>
        <end position="54"/>
    </location>
</feature>
<evidence type="ECO:0000313" key="2">
    <source>
        <dbReference type="EMBL" id="CAD7660491.1"/>
    </source>
</evidence>
<evidence type="ECO:0000256" key="1">
    <source>
        <dbReference type="SAM" id="MobiDB-lite"/>
    </source>
</evidence>
<feature type="region of interest" description="Disordered" evidence="1">
    <location>
        <begin position="195"/>
        <end position="239"/>
    </location>
</feature>
<protein>
    <recommendedName>
        <fullName evidence="4">SAP30-binding protein</fullName>
    </recommendedName>
</protein>
<dbReference type="GO" id="GO:0006355">
    <property type="term" value="P:regulation of DNA-templated transcription"/>
    <property type="evidence" value="ECO:0007669"/>
    <property type="project" value="InterPro"/>
</dbReference>